<sequence>MWFLFAFTDSCVVPGFEVVVENNSIIPSTAINESDSINNHGPWIIRSPSCYDLAEGVIRNAGAGVYSIDFILSYVIGKHFDNFDGEKPPFLWS</sequence>
<name>A0AAV4Y7Y6_CAEEX</name>
<keyword evidence="2" id="KW-1185">Reference proteome</keyword>
<evidence type="ECO:0000313" key="1">
    <source>
        <dbReference type="EMBL" id="GIZ02624.1"/>
    </source>
</evidence>
<dbReference type="Proteomes" id="UP001054945">
    <property type="component" value="Unassembled WGS sequence"/>
</dbReference>
<dbReference type="EMBL" id="BPLR01001482">
    <property type="protein sequence ID" value="GIZ02624.1"/>
    <property type="molecule type" value="Genomic_DNA"/>
</dbReference>
<gene>
    <name evidence="1" type="ORF">CEXT_12061</name>
</gene>
<accession>A0AAV4Y7Y6</accession>
<protein>
    <submittedName>
        <fullName evidence="1">Uncharacterized protein</fullName>
    </submittedName>
</protein>
<reference evidence="1 2" key="1">
    <citation type="submission" date="2021-06" db="EMBL/GenBank/DDBJ databases">
        <title>Caerostris extrusa draft genome.</title>
        <authorList>
            <person name="Kono N."/>
            <person name="Arakawa K."/>
        </authorList>
    </citation>
    <scope>NUCLEOTIDE SEQUENCE [LARGE SCALE GENOMIC DNA]</scope>
</reference>
<comment type="caution">
    <text evidence="1">The sequence shown here is derived from an EMBL/GenBank/DDBJ whole genome shotgun (WGS) entry which is preliminary data.</text>
</comment>
<proteinExistence type="predicted"/>
<evidence type="ECO:0000313" key="2">
    <source>
        <dbReference type="Proteomes" id="UP001054945"/>
    </source>
</evidence>
<dbReference type="AlphaFoldDB" id="A0AAV4Y7Y6"/>
<organism evidence="1 2">
    <name type="scientific">Caerostris extrusa</name>
    <name type="common">Bark spider</name>
    <name type="synonym">Caerostris bankana</name>
    <dbReference type="NCBI Taxonomy" id="172846"/>
    <lineage>
        <taxon>Eukaryota</taxon>
        <taxon>Metazoa</taxon>
        <taxon>Ecdysozoa</taxon>
        <taxon>Arthropoda</taxon>
        <taxon>Chelicerata</taxon>
        <taxon>Arachnida</taxon>
        <taxon>Araneae</taxon>
        <taxon>Araneomorphae</taxon>
        <taxon>Entelegynae</taxon>
        <taxon>Araneoidea</taxon>
        <taxon>Araneidae</taxon>
        <taxon>Caerostris</taxon>
    </lineage>
</organism>